<keyword evidence="4" id="KW-0679">Respiratory chain</keyword>
<keyword evidence="9" id="KW-0496">Mitochondrion</keyword>
<comment type="similarity">
    <text evidence="2">Belongs to the UQCRQ/QCR8 family.</text>
</comment>
<comment type="subcellular location">
    <subcellularLocation>
        <location evidence="1">Mitochondrion inner membrane</location>
        <topology evidence="1">Single-pass membrane protein</topology>
    </subcellularLocation>
</comment>
<dbReference type="Pfam" id="PF10890">
    <property type="entry name" value="Cyt_b-c1_8"/>
    <property type="match status" value="1"/>
</dbReference>
<gene>
    <name evidence="12" type="ORF">TSPGSL018_12554</name>
</gene>
<name>A0A061R859_9CHLO</name>
<dbReference type="SUPFAM" id="SSF81508">
    <property type="entry name" value="Ubiquinone-binding protein QP-C of cytochrome bc1 complex (Ubiquinol-cytochrome c reductase)"/>
    <property type="match status" value="1"/>
</dbReference>
<keyword evidence="8 11" id="KW-1133">Transmembrane helix</keyword>
<reference evidence="12" key="1">
    <citation type="submission" date="2014-05" db="EMBL/GenBank/DDBJ databases">
        <title>The transcriptome of the halophilic microalga Tetraselmis sp. GSL018 isolated from the Great Salt Lake, Utah.</title>
        <authorList>
            <person name="Jinkerson R.E."/>
            <person name="D'Adamo S."/>
            <person name="Posewitz M.C."/>
        </authorList>
    </citation>
    <scope>NUCLEOTIDE SEQUENCE</scope>
    <source>
        <strain evidence="12">GSL018</strain>
    </source>
</reference>
<dbReference type="PANTHER" id="PTHR34559">
    <property type="entry name" value="CYTOCHROME B-C1 COMPLEX SUBUNIT 8"/>
    <property type="match status" value="1"/>
</dbReference>
<keyword evidence="10 11" id="KW-0472">Membrane</keyword>
<feature type="non-terminal residue" evidence="12">
    <location>
        <position position="1"/>
    </location>
</feature>
<organism evidence="12">
    <name type="scientific">Tetraselmis sp. GSL018</name>
    <dbReference type="NCBI Taxonomy" id="582737"/>
    <lineage>
        <taxon>Eukaryota</taxon>
        <taxon>Viridiplantae</taxon>
        <taxon>Chlorophyta</taxon>
        <taxon>core chlorophytes</taxon>
        <taxon>Chlorodendrophyceae</taxon>
        <taxon>Chlorodendrales</taxon>
        <taxon>Chlorodendraceae</taxon>
        <taxon>Tetraselmis</taxon>
    </lineage>
</organism>
<evidence type="ECO:0000256" key="4">
    <source>
        <dbReference type="ARBA" id="ARBA00022660"/>
    </source>
</evidence>
<dbReference type="EMBL" id="GBEZ01019705">
    <property type="protein sequence ID" value="JAC66885.1"/>
    <property type="molecule type" value="Transcribed_RNA"/>
</dbReference>
<evidence type="ECO:0000256" key="11">
    <source>
        <dbReference type="SAM" id="Phobius"/>
    </source>
</evidence>
<dbReference type="GO" id="GO:0045275">
    <property type="term" value="C:respiratory chain complex III"/>
    <property type="evidence" value="ECO:0007669"/>
    <property type="project" value="InterPro"/>
</dbReference>
<evidence type="ECO:0000256" key="6">
    <source>
        <dbReference type="ARBA" id="ARBA00022792"/>
    </source>
</evidence>
<protein>
    <submittedName>
        <fullName evidence="12">Uncharacterized protein</fullName>
    </submittedName>
</protein>
<evidence type="ECO:0000256" key="7">
    <source>
        <dbReference type="ARBA" id="ARBA00022982"/>
    </source>
</evidence>
<dbReference type="PANTHER" id="PTHR34559:SF1">
    <property type="entry name" value="OS06G0175900 PROTEIN"/>
    <property type="match status" value="1"/>
</dbReference>
<dbReference type="Gene3D" id="1.20.5.210">
    <property type="entry name" value="Cytochrome b-c1 complex subunit 8"/>
    <property type="match status" value="1"/>
</dbReference>
<evidence type="ECO:0000256" key="3">
    <source>
        <dbReference type="ARBA" id="ARBA00022448"/>
    </source>
</evidence>
<keyword evidence="6" id="KW-0999">Mitochondrion inner membrane</keyword>
<dbReference type="GO" id="GO:0006122">
    <property type="term" value="P:mitochondrial electron transport, ubiquinol to cytochrome c"/>
    <property type="evidence" value="ECO:0007669"/>
    <property type="project" value="InterPro"/>
</dbReference>
<evidence type="ECO:0000256" key="2">
    <source>
        <dbReference type="ARBA" id="ARBA00007668"/>
    </source>
</evidence>
<sequence>SLRAISGCGLWSFVSGTNSTASQSCEMAPKLPFRLKQVVYTLSPYEQSIIGNWFKNAPMSLQKKISENCFTVGLFGVAPVAAVVTWAEDYKEKEKLHSRF</sequence>
<keyword evidence="7" id="KW-0249">Electron transport</keyword>
<dbReference type="AlphaFoldDB" id="A0A061R859"/>
<accession>A0A061R859</accession>
<evidence type="ECO:0000256" key="9">
    <source>
        <dbReference type="ARBA" id="ARBA00023128"/>
    </source>
</evidence>
<proteinExistence type="inferred from homology"/>
<evidence type="ECO:0000256" key="5">
    <source>
        <dbReference type="ARBA" id="ARBA00022692"/>
    </source>
</evidence>
<evidence type="ECO:0000256" key="8">
    <source>
        <dbReference type="ARBA" id="ARBA00022989"/>
    </source>
</evidence>
<evidence type="ECO:0000256" key="10">
    <source>
        <dbReference type="ARBA" id="ARBA00023136"/>
    </source>
</evidence>
<keyword evidence="5 11" id="KW-0812">Transmembrane</keyword>
<evidence type="ECO:0000313" key="12">
    <source>
        <dbReference type="EMBL" id="JAC66885.1"/>
    </source>
</evidence>
<feature type="transmembrane region" description="Helical" evidence="11">
    <location>
        <begin position="69"/>
        <end position="87"/>
    </location>
</feature>
<dbReference type="GO" id="GO:0005743">
    <property type="term" value="C:mitochondrial inner membrane"/>
    <property type="evidence" value="ECO:0007669"/>
    <property type="project" value="UniProtKB-SubCell"/>
</dbReference>
<dbReference type="InterPro" id="IPR036642">
    <property type="entry name" value="Cyt_bc1_su8_sf"/>
</dbReference>
<evidence type="ECO:0000256" key="1">
    <source>
        <dbReference type="ARBA" id="ARBA00004434"/>
    </source>
</evidence>
<keyword evidence="3" id="KW-0813">Transport</keyword>
<dbReference type="InterPro" id="IPR020101">
    <property type="entry name" value="Cyt_b-c1_8-plants"/>
</dbReference>